<protein>
    <submittedName>
        <fullName evidence="8">TRAP transporter large permease subunit</fullName>
    </submittedName>
</protein>
<proteinExistence type="predicted"/>
<evidence type="ECO:0000256" key="3">
    <source>
        <dbReference type="ARBA" id="ARBA00022692"/>
    </source>
</evidence>
<dbReference type="Pfam" id="PF03600">
    <property type="entry name" value="CitMHS"/>
    <property type="match status" value="1"/>
</dbReference>
<feature type="transmembrane region" description="Helical" evidence="6">
    <location>
        <begin position="5"/>
        <end position="22"/>
    </location>
</feature>
<sequence>MNIMLTTLGFLMIAIFMVLIMTKKMTPLTALVLVPVMIAVIAGYGSELGEMTKNGIKEIAMTGVMLIFAILFFSLMIDIGLFEPLVNLILKAIGDNPVKTTIGTAILTTLVSLDGDGSSTYIIVVAAMLPLYKKQGMNPLILTCIVMLAGGVMNILPWGGPTARVMSSLKLSHTEIFVPMLPIMLIGILWVLFVAYILGVREKRRIAKHGKYTKYSNNDIGGESDPKLLRPKLLWVNFALTIILLVAMILDLLPLTIAFMLAFCIAAVINYPQLKDQQKIVAKHAGNALSVAGMIFAAGIFTGIMNGTGIMQAMGNSIIGIVPESWSGILNIITAVFSVPLTFFLTNDAYYFGILPIIKATGAPLGIPADVLGRASLVGQASHLLSPLVPSTYLLVSLAGVEFSDHLKYTLKWAIGSSIIMLVSALILGVI</sequence>
<dbReference type="EMBL" id="QWIU01000002">
    <property type="protein sequence ID" value="RNA63433.1"/>
    <property type="molecule type" value="Genomic_DNA"/>
</dbReference>
<dbReference type="InterPro" id="IPR003474">
    <property type="entry name" value="Glcn_transporter"/>
</dbReference>
<dbReference type="PANTHER" id="PTHR30354:SF26">
    <property type="entry name" value="TRANSPORTER, PUTATIVE-RELATED"/>
    <property type="match status" value="1"/>
</dbReference>
<accession>A0A3M7TIP0</accession>
<feature type="transmembrane region" description="Helical" evidence="6">
    <location>
        <begin position="256"/>
        <end position="274"/>
    </location>
</feature>
<feature type="transmembrane region" description="Helical" evidence="6">
    <location>
        <begin position="176"/>
        <end position="198"/>
    </location>
</feature>
<evidence type="ECO:0000256" key="4">
    <source>
        <dbReference type="ARBA" id="ARBA00022989"/>
    </source>
</evidence>
<feature type="transmembrane region" description="Helical" evidence="6">
    <location>
        <begin position="233"/>
        <end position="250"/>
    </location>
</feature>
<keyword evidence="3 6" id="KW-0812">Transmembrane</keyword>
<dbReference type="InterPro" id="IPR004680">
    <property type="entry name" value="Cit_transptr-like_dom"/>
</dbReference>
<name>A0A3M7TIP0_9FLAO</name>
<feature type="transmembrane region" description="Helical" evidence="6">
    <location>
        <begin position="413"/>
        <end position="430"/>
    </location>
</feature>
<dbReference type="Proteomes" id="UP000278775">
    <property type="component" value="Unassembled WGS sequence"/>
</dbReference>
<evidence type="ECO:0000256" key="2">
    <source>
        <dbReference type="ARBA" id="ARBA00022448"/>
    </source>
</evidence>
<feature type="domain" description="Citrate transporter-like" evidence="7">
    <location>
        <begin position="17"/>
        <end position="379"/>
    </location>
</feature>
<dbReference type="GO" id="GO:0015137">
    <property type="term" value="F:citrate transmembrane transporter activity"/>
    <property type="evidence" value="ECO:0007669"/>
    <property type="project" value="InterPro"/>
</dbReference>
<dbReference type="GO" id="GO:0005886">
    <property type="term" value="C:plasma membrane"/>
    <property type="evidence" value="ECO:0007669"/>
    <property type="project" value="TreeGrafter"/>
</dbReference>
<dbReference type="NCBIfam" id="TIGR00784">
    <property type="entry name" value="citMHS"/>
    <property type="match status" value="1"/>
</dbReference>
<comment type="caution">
    <text evidence="8">The sequence shown here is derived from an EMBL/GenBank/DDBJ whole genome shotgun (WGS) entry which is preliminary data.</text>
</comment>
<feature type="transmembrane region" description="Helical" evidence="6">
    <location>
        <begin position="59"/>
        <end position="82"/>
    </location>
</feature>
<dbReference type="AlphaFoldDB" id="A0A3M7TIP0"/>
<evidence type="ECO:0000256" key="5">
    <source>
        <dbReference type="ARBA" id="ARBA00023136"/>
    </source>
</evidence>
<keyword evidence="4 6" id="KW-1133">Transmembrane helix</keyword>
<reference evidence="8 9" key="1">
    <citation type="submission" date="2018-08" db="EMBL/GenBank/DDBJ databases">
        <title>Chryseobacterium nematophagum: a novel matrix digesting pathogen of nematodes.</title>
        <authorList>
            <person name="Page A."/>
            <person name="Roberts M."/>
            <person name="Felix M.-A."/>
            <person name="Weir W."/>
        </authorList>
    </citation>
    <scope>NUCLEOTIDE SEQUENCE [LARGE SCALE GENOMIC DNA]</scope>
    <source>
        <strain evidence="8 9">JUb129</strain>
    </source>
</reference>
<feature type="transmembrane region" description="Helical" evidence="6">
    <location>
        <begin position="325"/>
        <end position="345"/>
    </location>
</feature>
<dbReference type="OrthoDB" id="5329450at2"/>
<dbReference type="PANTHER" id="PTHR30354">
    <property type="entry name" value="GNT FAMILY GLUCONATE TRANSPORTER"/>
    <property type="match status" value="1"/>
</dbReference>
<evidence type="ECO:0000313" key="9">
    <source>
        <dbReference type="Proteomes" id="UP000278775"/>
    </source>
</evidence>
<evidence type="ECO:0000259" key="7">
    <source>
        <dbReference type="Pfam" id="PF03600"/>
    </source>
</evidence>
<evidence type="ECO:0000256" key="6">
    <source>
        <dbReference type="SAM" id="Phobius"/>
    </source>
</evidence>
<keyword evidence="2" id="KW-0813">Transport</keyword>
<keyword evidence="5 6" id="KW-0472">Membrane</keyword>
<evidence type="ECO:0000313" key="8">
    <source>
        <dbReference type="EMBL" id="RNA63433.1"/>
    </source>
</evidence>
<organism evidence="8 9">
    <name type="scientific">Chryseobacterium nematophagum</name>
    <dbReference type="NCBI Taxonomy" id="2305228"/>
    <lineage>
        <taxon>Bacteria</taxon>
        <taxon>Pseudomonadati</taxon>
        <taxon>Bacteroidota</taxon>
        <taxon>Flavobacteriia</taxon>
        <taxon>Flavobacteriales</taxon>
        <taxon>Weeksellaceae</taxon>
        <taxon>Chryseobacterium group</taxon>
        <taxon>Chryseobacterium</taxon>
    </lineage>
</organism>
<dbReference type="InterPro" id="IPR014738">
    <property type="entry name" value="Citrate_transporter"/>
</dbReference>
<gene>
    <name evidence="8" type="ORF">D1631_16660</name>
</gene>
<feature type="transmembrane region" description="Helical" evidence="6">
    <location>
        <begin position="286"/>
        <end position="305"/>
    </location>
</feature>
<dbReference type="GO" id="GO:0015128">
    <property type="term" value="F:gluconate transmembrane transporter activity"/>
    <property type="evidence" value="ECO:0007669"/>
    <property type="project" value="InterPro"/>
</dbReference>
<evidence type="ECO:0000256" key="1">
    <source>
        <dbReference type="ARBA" id="ARBA00004141"/>
    </source>
</evidence>
<feature type="transmembrane region" description="Helical" evidence="6">
    <location>
        <begin position="28"/>
        <end position="47"/>
    </location>
</feature>
<comment type="subcellular location">
    <subcellularLocation>
        <location evidence="1">Membrane</location>
        <topology evidence="1">Multi-pass membrane protein</topology>
    </subcellularLocation>
</comment>
<feature type="transmembrane region" description="Helical" evidence="6">
    <location>
        <begin position="139"/>
        <end position="156"/>
    </location>
</feature>